<evidence type="ECO:0000313" key="2">
    <source>
        <dbReference type="Proteomes" id="UP000552097"/>
    </source>
</evidence>
<dbReference type="SUPFAM" id="SSF48452">
    <property type="entry name" value="TPR-like"/>
    <property type="match status" value="1"/>
</dbReference>
<comment type="caution">
    <text evidence="1">The sequence shown here is derived from an EMBL/GenBank/DDBJ whole genome shotgun (WGS) entry which is preliminary data.</text>
</comment>
<dbReference type="InterPro" id="IPR011990">
    <property type="entry name" value="TPR-like_helical_dom_sf"/>
</dbReference>
<dbReference type="Gene3D" id="1.25.40.10">
    <property type="entry name" value="Tetratricopeptide repeat domain"/>
    <property type="match status" value="1"/>
</dbReference>
<dbReference type="AlphaFoldDB" id="A0A7W9HHU5"/>
<dbReference type="Gene3D" id="3.40.50.300">
    <property type="entry name" value="P-loop containing nucleotide triphosphate hydrolases"/>
    <property type="match status" value="1"/>
</dbReference>
<evidence type="ECO:0000313" key="1">
    <source>
        <dbReference type="EMBL" id="MBB5802607.1"/>
    </source>
</evidence>
<dbReference type="PANTHER" id="PTHR47691:SF3">
    <property type="entry name" value="HTH-TYPE TRANSCRIPTIONAL REGULATOR RV0890C-RELATED"/>
    <property type="match status" value="1"/>
</dbReference>
<dbReference type="Proteomes" id="UP000552097">
    <property type="component" value="Unassembled WGS sequence"/>
</dbReference>
<dbReference type="PRINTS" id="PR00364">
    <property type="entry name" value="DISEASERSIST"/>
</dbReference>
<protein>
    <submittedName>
        <fullName evidence="1">Tetratricopeptide (TPR) repeat protein</fullName>
    </submittedName>
</protein>
<dbReference type="RefSeq" id="WP_184919411.1">
    <property type="nucleotide sequence ID" value="NZ_JACHMO010000001.1"/>
</dbReference>
<proteinExistence type="predicted"/>
<organism evidence="1 2">
    <name type="scientific">Saccharothrix ecbatanensis</name>
    <dbReference type="NCBI Taxonomy" id="1105145"/>
    <lineage>
        <taxon>Bacteria</taxon>
        <taxon>Bacillati</taxon>
        <taxon>Actinomycetota</taxon>
        <taxon>Actinomycetes</taxon>
        <taxon>Pseudonocardiales</taxon>
        <taxon>Pseudonocardiaceae</taxon>
        <taxon>Saccharothrix</taxon>
    </lineage>
</organism>
<dbReference type="SUPFAM" id="SSF52540">
    <property type="entry name" value="P-loop containing nucleoside triphosphate hydrolases"/>
    <property type="match status" value="1"/>
</dbReference>
<keyword evidence="2" id="KW-1185">Reference proteome</keyword>
<name>A0A7W9HHU5_9PSEU</name>
<dbReference type="PANTHER" id="PTHR47691">
    <property type="entry name" value="REGULATOR-RELATED"/>
    <property type="match status" value="1"/>
</dbReference>
<dbReference type="InterPro" id="IPR027417">
    <property type="entry name" value="P-loop_NTPase"/>
</dbReference>
<dbReference type="GO" id="GO:0043531">
    <property type="term" value="F:ADP binding"/>
    <property type="evidence" value="ECO:0007669"/>
    <property type="project" value="InterPro"/>
</dbReference>
<reference evidence="1 2" key="1">
    <citation type="submission" date="2020-08" db="EMBL/GenBank/DDBJ databases">
        <title>Sequencing the genomes of 1000 actinobacteria strains.</title>
        <authorList>
            <person name="Klenk H.-P."/>
        </authorList>
    </citation>
    <scope>NUCLEOTIDE SEQUENCE [LARGE SCALE GENOMIC DNA]</scope>
    <source>
        <strain evidence="1 2">DSM 45486</strain>
    </source>
</reference>
<gene>
    <name evidence="1" type="ORF">F4560_002375</name>
</gene>
<dbReference type="EMBL" id="JACHMO010000001">
    <property type="protein sequence ID" value="MBB5802607.1"/>
    <property type="molecule type" value="Genomic_DNA"/>
</dbReference>
<sequence>MVGEERVARNDFSGSARAVVQAGAIHGDVHFHWPATKVPRQLPPRVELVNQVRVLAELERDIADRPPLDDPVIKVVLGPRGSGKSTVATSWLHRVQQHFPDGQLYATLGAWGDHQVAPREVLGEFLVSLGVERGNLPADLASRASMFRSVTHGLSLAVFLDDVVSPAQVRSLLPGSGGSVVVVTGHGAFGVLARQRATLIDIDPLEPDMAVELLGQFAEDRVGADQYALRGVLELCAGLPVALCLVGGMLAERPTLSLAELLEELADPDAGITSVAVGDEPTLGSLFDATYARLSPRAQGVYRALGAHPGTGDVSVAALAAGMGVDEVTVRRAVDELVSLRVVENPVAGRVVAHNLVRGHAARIGEVVDRAERDALRRRLIDWYVAGAVTAEAAVMGQRVWRRRLFPDVRPQPGHPAEVDSRGWLERERVTLRAVVVASYEDGAFEAVVVLCLVLWALYEPGKYYDDLLATNEIGVRAAEHLAGDVVRAVLLTQMGFAHLHLGDTDAAIAACRSAIGIALAARDVEAEATALECAGLARLARDDVDEARTVLRRNLALAESVGDPRRIALARFHLAKAEPPESAIALLDQALAGFRGLAAPEPRNFAKIMTWQGRKSGEAGRTEQARERLAQARAITAEQSWPFDQAQVLDALGDLETGDAAKAFYEQAIALYAEHGFVNAMTRTAQRLAALS</sequence>
<accession>A0A7W9HHU5</accession>